<dbReference type="AlphaFoldDB" id="A0A8J7Z396"/>
<dbReference type="EMBL" id="WVIE01000034">
    <property type="protein sequence ID" value="NDJ19587.1"/>
    <property type="molecule type" value="Genomic_DNA"/>
</dbReference>
<dbReference type="RefSeq" id="WP_162425116.1">
    <property type="nucleotide sequence ID" value="NZ_WVIE01000034.1"/>
</dbReference>
<dbReference type="Proteomes" id="UP000646053">
    <property type="component" value="Unassembled WGS sequence"/>
</dbReference>
<evidence type="ECO:0000256" key="1">
    <source>
        <dbReference type="SAM" id="MobiDB-lite"/>
    </source>
</evidence>
<sequence>MLGENPGQWLSDLASRSPRLDRRKSTQLLRSLQRCRDAQAISAKCVKIFINLLPLSKSLGLLAIAAL</sequence>
<evidence type="ECO:0000313" key="3">
    <source>
        <dbReference type="Proteomes" id="UP000646053"/>
    </source>
</evidence>
<name>A0A8J7Z396_9CYAN</name>
<evidence type="ECO:0000313" key="2">
    <source>
        <dbReference type="EMBL" id="NDJ19587.1"/>
    </source>
</evidence>
<keyword evidence="3" id="KW-1185">Reference proteome</keyword>
<reference evidence="2" key="1">
    <citation type="submission" date="2019-12" db="EMBL/GenBank/DDBJ databases">
        <title>High-Quality draft genome sequences of three cyanobacteria isolated from the limestone walls of the Old Cathedral of Coimbra.</title>
        <authorList>
            <person name="Tiago I."/>
            <person name="Soares F."/>
            <person name="Portugal A."/>
        </authorList>
    </citation>
    <scope>NUCLEOTIDE SEQUENCE</scope>
    <source>
        <strain evidence="2">A</strain>
    </source>
</reference>
<gene>
    <name evidence="2" type="ORF">GS601_20240</name>
</gene>
<protein>
    <submittedName>
        <fullName evidence="2">Uncharacterized protein</fullName>
    </submittedName>
</protein>
<organism evidence="2 3">
    <name type="scientific">Myxacorys almedinensis A</name>
    <dbReference type="NCBI Taxonomy" id="2690445"/>
    <lineage>
        <taxon>Bacteria</taxon>
        <taxon>Bacillati</taxon>
        <taxon>Cyanobacteriota</taxon>
        <taxon>Cyanophyceae</taxon>
        <taxon>Leptolyngbyales</taxon>
        <taxon>Leptolyngbyaceae</taxon>
        <taxon>Myxacorys</taxon>
        <taxon>Myxacorys almedinensis</taxon>
    </lineage>
</organism>
<accession>A0A8J7Z396</accession>
<feature type="region of interest" description="Disordered" evidence="1">
    <location>
        <begin position="1"/>
        <end position="22"/>
    </location>
</feature>
<comment type="caution">
    <text evidence="2">The sequence shown here is derived from an EMBL/GenBank/DDBJ whole genome shotgun (WGS) entry which is preliminary data.</text>
</comment>
<proteinExistence type="predicted"/>